<protein>
    <submittedName>
        <fullName evidence="1">Uncharacterized protein</fullName>
    </submittedName>
</protein>
<proteinExistence type="predicted"/>
<organism evidence="1">
    <name type="scientific">Rhizophora mucronata</name>
    <name type="common">Asiatic mangrove</name>
    <dbReference type="NCBI Taxonomy" id="61149"/>
    <lineage>
        <taxon>Eukaryota</taxon>
        <taxon>Viridiplantae</taxon>
        <taxon>Streptophyta</taxon>
        <taxon>Embryophyta</taxon>
        <taxon>Tracheophyta</taxon>
        <taxon>Spermatophyta</taxon>
        <taxon>Magnoliopsida</taxon>
        <taxon>eudicotyledons</taxon>
        <taxon>Gunneridae</taxon>
        <taxon>Pentapetalae</taxon>
        <taxon>rosids</taxon>
        <taxon>fabids</taxon>
        <taxon>Malpighiales</taxon>
        <taxon>Rhizophoraceae</taxon>
        <taxon>Rhizophora</taxon>
    </lineage>
</organism>
<reference evidence="1" key="1">
    <citation type="submission" date="2018-02" db="EMBL/GenBank/DDBJ databases">
        <title>Rhizophora mucronata_Transcriptome.</title>
        <authorList>
            <person name="Meera S.P."/>
            <person name="Sreeshan A."/>
            <person name="Augustine A."/>
        </authorList>
    </citation>
    <scope>NUCLEOTIDE SEQUENCE</scope>
    <source>
        <tissue evidence="1">Leaf</tissue>
    </source>
</reference>
<dbReference type="EMBL" id="GGEC01052788">
    <property type="protein sequence ID" value="MBX33272.1"/>
    <property type="molecule type" value="Transcribed_RNA"/>
</dbReference>
<sequence length="72" mass="8170">MDMPFLLYDCSSCCIFLFKRFILTKISSLDEGFACSSKKRMKSTLISGSLALCECLTHNSIVRDSTQTFQTR</sequence>
<dbReference type="AlphaFoldDB" id="A0A2P2MSS9"/>
<accession>A0A2P2MSS9</accession>
<name>A0A2P2MSS9_RHIMU</name>
<evidence type="ECO:0000313" key="1">
    <source>
        <dbReference type="EMBL" id="MBX33272.1"/>
    </source>
</evidence>